<dbReference type="Pfam" id="PF00106">
    <property type="entry name" value="adh_short"/>
    <property type="match status" value="1"/>
</dbReference>
<dbReference type="PANTHER" id="PTHR43669">
    <property type="entry name" value="5-KETO-D-GLUCONATE 5-REDUCTASE"/>
    <property type="match status" value="1"/>
</dbReference>
<dbReference type="GO" id="GO:0008667">
    <property type="term" value="F:2,3-dihydro-2,3-dihydroxybenzoate dehydrogenase activity"/>
    <property type="evidence" value="ECO:0007669"/>
    <property type="project" value="InterPro"/>
</dbReference>
<name>A0AAE0WUT9_9PEZI</name>
<dbReference type="CDD" id="cd05233">
    <property type="entry name" value="SDR_c"/>
    <property type="match status" value="1"/>
</dbReference>
<keyword evidence="4" id="KW-1185">Reference proteome</keyword>
<evidence type="ECO:0000313" key="3">
    <source>
        <dbReference type="EMBL" id="KAK3678222.1"/>
    </source>
</evidence>
<dbReference type="Proteomes" id="UP001274830">
    <property type="component" value="Unassembled WGS sequence"/>
</dbReference>
<organism evidence="3 4">
    <name type="scientific">Recurvomyces mirabilis</name>
    <dbReference type="NCBI Taxonomy" id="574656"/>
    <lineage>
        <taxon>Eukaryota</taxon>
        <taxon>Fungi</taxon>
        <taxon>Dikarya</taxon>
        <taxon>Ascomycota</taxon>
        <taxon>Pezizomycotina</taxon>
        <taxon>Dothideomycetes</taxon>
        <taxon>Dothideomycetidae</taxon>
        <taxon>Mycosphaerellales</taxon>
        <taxon>Teratosphaeriaceae</taxon>
        <taxon>Recurvomyces</taxon>
    </lineage>
</organism>
<dbReference type="PRINTS" id="PR01397">
    <property type="entry name" value="DHBDHDRGNASE"/>
</dbReference>
<proteinExistence type="inferred from homology"/>
<gene>
    <name evidence="3" type="ORF">LTR78_002318</name>
</gene>
<evidence type="ECO:0000313" key="4">
    <source>
        <dbReference type="Proteomes" id="UP001274830"/>
    </source>
</evidence>
<dbReference type="EMBL" id="JAUTXT010000005">
    <property type="protein sequence ID" value="KAK3678222.1"/>
    <property type="molecule type" value="Genomic_DNA"/>
</dbReference>
<dbReference type="SUPFAM" id="SSF51735">
    <property type="entry name" value="NAD(P)-binding Rossmann-fold domains"/>
    <property type="match status" value="1"/>
</dbReference>
<dbReference type="AlphaFoldDB" id="A0AAE0WUT9"/>
<accession>A0AAE0WUT9</accession>
<dbReference type="InterPro" id="IPR002347">
    <property type="entry name" value="SDR_fam"/>
</dbReference>
<sequence>MSAKPIAFIIGAGKNIGAATASHFSQKGYRVAQAARSVNTEDSKDDSLLLKIDLSKPDTVRTAFENIRKTWGEPSVVIYNAASAIFVDATNPFTVPVEDFERENTINVTSVYVAVQEAVASFDELPASTKKAFLYTGNALNTICWPKMWSAGLGKAATAHLMETGSLSYKEKGYGFYYVDERKADGSPKVNPYVSGPAHAEFFAGLVDGSLKAPWHATFVEGKGYQAFAGARE</sequence>
<dbReference type="InterPro" id="IPR036291">
    <property type="entry name" value="NAD(P)-bd_dom_sf"/>
</dbReference>
<comment type="similarity">
    <text evidence="1">Belongs to the short-chain dehydrogenases/reductases (SDR) family.</text>
</comment>
<reference evidence="3" key="1">
    <citation type="submission" date="2023-07" db="EMBL/GenBank/DDBJ databases">
        <title>Black Yeasts Isolated from many extreme environments.</title>
        <authorList>
            <person name="Coleine C."/>
            <person name="Stajich J.E."/>
            <person name="Selbmann L."/>
        </authorList>
    </citation>
    <scope>NUCLEOTIDE SEQUENCE</scope>
    <source>
        <strain evidence="3">CCFEE 5485</strain>
    </source>
</reference>
<keyword evidence="2" id="KW-0560">Oxidoreductase</keyword>
<comment type="caution">
    <text evidence="3">The sequence shown here is derived from an EMBL/GenBank/DDBJ whole genome shotgun (WGS) entry which is preliminary data.</text>
</comment>
<evidence type="ECO:0000256" key="2">
    <source>
        <dbReference type="ARBA" id="ARBA00023002"/>
    </source>
</evidence>
<dbReference type="PANTHER" id="PTHR43669:SF4">
    <property type="entry name" value="SHORT-CHAIN DEHYDROGENASE"/>
    <property type="match status" value="1"/>
</dbReference>
<protein>
    <submittedName>
        <fullName evidence="3">Uncharacterized protein</fullName>
    </submittedName>
</protein>
<dbReference type="Gene3D" id="3.40.50.720">
    <property type="entry name" value="NAD(P)-binding Rossmann-like Domain"/>
    <property type="match status" value="1"/>
</dbReference>
<evidence type="ECO:0000256" key="1">
    <source>
        <dbReference type="ARBA" id="ARBA00006484"/>
    </source>
</evidence>
<dbReference type="InterPro" id="IPR003560">
    <property type="entry name" value="DHB_DH"/>
</dbReference>
<dbReference type="GO" id="GO:0019290">
    <property type="term" value="P:siderophore biosynthetic process"/>
    <property type="evidence" value="ECO:0007669"/>
    <property type="project" value="InterPro"/>
</dbReference>